<accession>A0A5R9RAD8</accession>
<dbReference type="RefSeq" id="WP_138526321.1">
    <property type="nucleotide sequence ID" value="NZ_JAOCBK010000014.1"/>
</dbReference>
<dbReference type="AlphaFoldDB" id="A0A5R9RAD8"/>
<organism evidence="1 2">
    <name type="scientific">Pseudomonas nicosulfuronedens</name>
    <dbReference type="NCBI Taxonomy" id="2571105"/>
    <lineage>
        <taxon>Bacteria</taxon>
        <taxon>Pseudomonadati</taxon>
        <taxon>Pseudomonadota</taxon>
        <taxon>Gammaproteobacteria</taxon>
        <taxon>Pseudomonadales</taxon>
        <taxon>Pseudomonadaceae</taxon>
        <taxon>Pseudomonas</taxon>
    </lineage>
</organism>
<dbReference type="OrthoDB" id="5460091at2"/>
<evidence type="ECO:0000313" key="1">
    <source>
        <dbReference type="EMBL" id="TLX70868.1"/>
    </source>
</evidence>
<proteinExistence type="predicted"/>
<name>A0A5R9RAD8_9PSED</name>
<keyword evidence="2" id="KW-1185">Reference proteome</keyword>
<dbReference type="EMBL" id="SWDV01000045">
    <property type="protein sequence ID" value="TLX70868.1"/>
    <property type="molecule type" value="Genomic_DNA"/>
</dbReference>
<dbReference type="Pfam" id="PF10122">
    <property type="entry name" value="Zn_ribbon_Com"/>
    <property type="match status" value="1"/>
</dbReference>
<gene>
    <name evidence="1" type="ORF">FAS41_26445</name>
</gene>
<dbReference type="Proteomes" id="UP000306635">
    <property type="component" value="Unassembled WGS sequence"/>
</dbReference>
<comment type="caution">
    <text evidence="1">The sequence shown here is derived from an EMBL/GenBank/DDBJ whole genome shotgun (WGS) entry which is preliminary data.</text>
</comment>
<reference evidence="1 2" key="1">
    <citation type="submission" date="2019-04" db="EMBL/GenBank/DDBJ databases">
        <authorList>
            <person name="Li M."/>
        </authorList>
    </citation>
    <scope>NUCLEOTIDE SEQUENCE [LARGE SCALE GENOMIC DNA]</scope>
    <source>
        <strain evidence="1 2">LAM1902</strain>
    </source>
</reference>
<protein>
    <submittedName>
        <fullName evidence="1">Com family DNA-binding transcriptional regulator</fullName>
    </submittedName>
</protein>
<sequence length="63" mass="6920">MLNDFRCGNCNRLLAQVGAFSEVQVKCTRCGTLNHLKAPSLSLSPVSDFRAARLRAPSIITDR</sequence>
<dbReference type="InterPro" id="IPR019294">
    <property type="entry name" value="Translation_reg_Com"/>
</dbReference>
<keyword evidence="1" id="KW-0238">DNA-binding</keyword>
<dbReference type="GO" id="GO:0003677">
    <property type="term" value="F:DNA binding"/>
    <property type="evidence" value="ECO:0007669"/>
    <property type="project" value="UniProtKB-KW"/>
</dbReference>
<evidence type="ECO:0000313" key="2">
    <source>
        <dbReference type="Proteomes" id="UP000306635"/>
    </source>
</evidence>